<dbReference type="InterPro" id="IPR044992">
    <property type="entry name" value="ChyE-like"/>
</dbReference>
<dbReference type="InterPro" id="IPR017926">
    <property type="entry name" value="GATASE"/>
</dbReference>
<dbReference type="PROSITE" id="PS51273">
    <property type="entry name" value="GATASE_TYPE_1"/>
    <property type="match status" value="1"/>
</dbReference>
<accession>A0ABN4HZ96</accession>
<dbReference type="InterPro" id="IPR029062">
    <property type="entry name" value="Class_I_gatase-like"/>
</dbReference>
<dbReference type="EC" id="6.3.5.2" evidence="2"/>
<evidence type="ECO:0000313" key="2">
    <source>
        <dbReference type="EMBL" id="AKZ63333.1"/>
    </source>
</evidence>
<dbReference type="EMBL" id="CP011409">
    <property type="protein sequence ID" value="AKZ63333.1"/>
    <property type="molecule type" value="Genomic_DNA"/>
</dbReference>
<dbReference type="NCBIfam" id="NF006562">
    <property type="entry name" value="PRK09065.1"/>
    <property type="match status" value="1"/>
</dbReference>
<dbReference type="Proteomes" id="UP000063429">
    <property type="component" value="Chromosome"/>
</dbReference>
<dbReference type="PANTHER" id="PTHR42695">
    <property type="entry name" value="GLUTAMINE AMIDOTRANSFERASE YLR126C-RELATED"/>
    <property type="match status" value="1"/>
</dbReference>
<dbReference type="PANTHER" id="PTHR42695:SF5">
    <property type="entry name" value="GLUTAMINE AMIDOTRANSFERASE YLR126C-RELATED"/>
    <property type="match status" value="1"/>
</dbReference>
<keyword evidence="2" id="KW-0436">Ligase</keyword>
<dbReference type="CDD" id="cd01741">
    <property type="entry name" value="GATase1_1"/>
    <property type="match status" value="1"/>
</dbReference>
<sequence>MSASVSVPAPVPVGPAAPVLIIHTGDPIDELRLSYGSYAVQLQKAAGLSDDETEIVSVFQGQFLREPDQYRAVLITGSPTMVTDLVDWSERTAAWLRRAAEHGLPMFGVCYGHQLLSHAFGGKVGYNPAGRVAGTMAVTRHAVAAGEHLLHEIPESFEAHMLHSQVVLEPPPGATVLASSTMDPHHMLRLAPNIFSAQFHPEFTGEFVKAHLAYYTEIYGKCGIDTAAMRARVCETPQSASLLRRFLDLHAPVRQIAKAI</sequence>
<evidence type="ECO:0000259" key="1">
    <source>
        <dbReference type="Pfam" id="PF00117"/>
    </source>
</evidence>
<organism evidence="2 3">
    <name type="scientific">Herbaspirillum hiltneri N3</name>
    <dbReference type="NCBI Taxonomy" id="1262470"/>
    <lineage>
        <taxon>Bacteria</taxon>
        <taxon>Pseudomonadati</taxon>
        <taxon>Pseudomonadota</taxon>
        <taxon>Betaproteobacteria</taxon>
        <taxon>Burkholderiales</taxon>
        <taxon>Oxalobacteraceae</taxon>
        <taxon>Herbaspirillum</taxon>
    </lineage>
</organism>
<keyword evidence="3" id="KW-1185">Reference proteome</keyword>
<dbReference type="Gene3D" id="3.40.50.880">
    <property type="match status" value="1"/>
</dbReference>
<reference evidence="3" key="1">
    <citation type="journal article" date="2015" name="Genome Announc.">
        <title>Complete Genome Sequence of Herbaspirillum hiltneri N3 (DSM 17495), Isolated from Surface-Sterilized Wheat Roots.</title>
        <authorList>
            <person name="Guizelini D."/>
            <person name="Saizaki P.M."/>
            <person name="Coimbra N.A."/>
            <person name="Weiss V.A."/>
            <person name="Faoro H."/>
            <person name="Sfeir M.Z."/>
            <person name="Baura V.A."/>
            <person name="Monteiro R.A."/>
            <person name="Chubatsu L.S."/>
            <person name="Souza E.M."/>
            <person name="Cruz L.M."/>
            <person name="Pedrosa F.O."/>
            <person name="Raittz R.T."/>
            <person name="Marchaukoski J.N."/>
            <person name="Steffens M.B."/>
        </authorList>
    </citation>
    <scope>NUCLEOTIDE SEQUENCE [LARGE SCALE GENOMIC DNA]</scope>
    <source>
        <strain evidence="3">N3</strain>
    </source>
</reference>
<dbReference type="RefSeq" id="WP_053197814.1">
    <property type="nucleotide sequence ID" value="NZ_CP011409.1"/>
</dbReference>
<gene>
    <name evidence="2" type="ORF">F506_12220</name>
</gene>
<proteinExistence type="predicted"/>
<name>A0ABN4HZ96_9BURK</name>
<protein>
    <submittedName>
        <fullName evidence="2">Glutamine amidotransferase</fullName>
        <ecNumber evidence="2">6.3.5.2</ecNumber>
    </submittedName>
</protein>
<dbReference type="SUPFAM" id="SSF52317">
    <property type="entry name" value="Class I glutamine amidotransferase-like"/>
    <property type="match status" value="1"/>
</dbReference>
<dbReference type="GO" id="GO:0003922">
    <property type="term" value="F:GMP synthase (glutamine-hydrolyzing) activity"/>
    <property type="evidence" value="ECO:0007669"/>
    <property type="project" value="UniProtKB-EC"/>
</dbReference>
<dbReference type="Pfam" id="PF00117">
    <property type="entry name" value="GATase"/>
    <property type="match status" value="1"/>
</dbReference>
<keyword evidence="2" id="KW-0315">Glutamine amidotransferase</keyword>
<evidence type="ECO:0000313" key="3">
    <source>
        <dbReference type="Proteomes" id="UP000063429"/>
    </source>
</evidence>
<feature type="domain" description="Glutamine amidotransferase" evidence="1">
    <location>
        <begin position="67"/>
        <end position="206"/>
    </location>
</feature>